<accession>A0A2G9P838</accession>
<evidence type="ECO:0000256" key="11">
    <source>
        <dbReference type="ARBA" id="ARBA00023242"/>
    </source>
</evidence>
<feature type="domain" description="C2H2-type" evidence="13">
    <location>
        <begin position="322"/>
        <end position="349"/>
    </location>
</feature>
<dbReference type="Gene3D" id="3.30.160.60">
    <property type="entry name" value="Classic Zinc Finger"/>
    <property type="match status" value="7"/>
</dbReference>
<dbReference type="InterPro" id="IPR050331">
    <property type="entry name" value="Zinc_finger"/>
</dbReference>
<dbReference type="FunFam" id="3.30.160.60:FF:002061">
    <property type="entry name" value="Uncharacterized protein"/>
    <property type="match status" value="1"/>
</dbReference>
<evidence type="ECO:0000256" key="9">
    <source>
        <dbReference type="ARBA" id="ARBA00023125"/>
    </source>
</evidence>
<keyword evidence="15" id="KW-1185">Reference proteome</keyword>
<dbReference type="GO" id="GO:0010468">
    <property type="term" value="P:regulation of gene expression"/>
    <property type="evidence" value="ECO:0007669"/>
    <property type="project" value="TreeGrafter"/>
</dbReference>
<evidence type="ECO:0000256" key="8">
    <source>
        <dbReference type="ARBA" id="ARBA00023015"/>
    </source>
</evidence>
<evidence type="ECO:0000256" key="1">
    <source>
        <dbReference type="ARBA" id="ARBA00003767"/>
    </source>
</evidence>
<dbReference type="FunFam" id="3.30.160.60:FF:002343">
    <property type="entry name" value="Zinc finger protein 33A"/>
    <property type="match status" value="3"/>
</dbReference>
<dbReference type="InterPro" id="IPR036236">
    <property type="entry name" value="Znf_C2H2_sf"/>
</dbReference>
<keyword evidence="6 12" id="KW-0863">Zinc-finger</keyword>
<evidence type="ECO:0000256" key="10">
    <source>
        <dbReference type="ARBA" id="ARBA00023163"/>
    </source>
</evidence>
<dbReference type="Proteomes" id="UP000228934">
    <property type="component" value="Unassembled WGS sequence"/>
</dbReference>
<feature type="domain" description="C2H2-type" evidence="13">
    <location>
        <begin position="350"/>
        <end position="377"/>
    </location>
</feature>
<name>A0A2G9P838_AQUCT</name>
<keyword evidence="4" id="KW-0479">Metal-binding</keyword>
<dbReference type="Pfam" id="PF00096">
    <property type="entry name" value="zf-C2H2"/>
    <property type="match status" value="7"/>
</dbReference>
<keyword evidence="10" id="KW-0804">Transcription</keyword>
<keyword evidence="7" id="KW-0862">Zinc</keyword>
<feature type="domain" description="C2H2-type" evidence="13">
    <location>
        <begin position="210"/>
        <end position="237"/>
    </location>
</feature>
<feature type="domain" description="C2H2-type" evidence="13">
    <location>
        <begin position="294"/>
        <end position="321"/>
    </location>
</feature>
<evidence type="ECO:0000256" key="5">
    <source>
        <dbReference type="ARBA" id="ARBA00022737"/>
    </source>
</evidence>
<dbReference type="SUPFAM" id="SSF57667">
    <property type="entry name" value="beta-beta-alpha zinc fingers"/>
    <property type="match status" value="4"/>
</dbReference>
<evidence type="ECO:0000256" key="4">
    <source>
        <dbReference type="ARBA" id="ARBA00022723"/>
    </source>
</evidence>
<feature type="domain" description="C2H2-type" evidence="13">
    <location>
        <begin position="266"/>
        <end position="293"/>
    </location>
</feature>
<evidence type="ECO:0000256" key="12">
    <source>
        <dbReference type="PROSITE-ProRule" id="PRU00042"/>
    </source>
</evidence>
<organism evidence="14 15">
    <name type="scientific">Aquarana catesbeiana</name>
    <name type="common">American bullfrog</name>
    <name type="synonym">Rana catesbeiana</name>
    <dbReference type="NCBI Taxonomy" id="8400"/>
    <lineage>
        <taxon>Eukaryota</taxon>
        <taxon>Metazoa</taxon>
        <taxon>Chordata</taxon>
        <taxon>Craniata</taxon>
        <taxon>Vertebrata</taxon>
        <taxon>Euteleostomi</taxon>
        <taxon>Amphibia</taxon>
        <taxon>Batrachia</taxon>
        <taxon>Anura</taxon>
        <taxon>Neobatrachia</taxon>
        <taxon>Ranoidea</taxon>
        <taxon>Ranidae</taxon>
        <taxon>Aquarana</taxon>
    </lineage>
</organism>
<protein>
    <recommendedName>
        <fullName evidence="13">C2H2-type domain-containing protein</fullName>
    </recommendedName>
</protein>
<keyword evidence="9" id="KW-0238">DNA-binding</keyword>
<gene>
    <name evidence="14" type="ORF">AB205_0089820</name>
</gene>
<comment type="subcellular location">
    <subcellularLocation>
        <location evidence="2">Nucleus</location>
    </subcellularLocation>
</comment>
<dbReference type="InterPro" id="IPR013087">
    <property type="entry name" value="Znf_C2H2_type"/>
</dbReference>
<evidence type="ECO:0000313" key="15">
    <source>
        <dbReference type="Proteomes" id="UP000228934"/>
    </source>
</evidence>
<comment type="similarity">
    <text evidence="3">Belongs to the krueppel C2H2-type zinc-finger protein family.</text>
</comment>
<evidence type="ECO:0000256" key="7">
    <source>
        <dbReference type="ARBA" id="ARBA00022833"/>
    </source>
</evidence>
<evidence type="ECO:0000256" key="2">
    <source>
        <dbReference type="ARBA" id="ARBA00004123"/>
    </source>
</evidence>
<dbReference type="GO" id="GO:0003677">
    <property type="term" value="F:DNA binding"/>
    <property type="evidence" value="ECO:0007669"/>
    <property type="project" value="UniProtKB-KW"/>
</dbReference>
<dbReference type="PANTHER" id="PTHR16515">
    <property type="entry name" value="PR DOMAIN ZINC FINGER PROTEIN"/>
    <property type="match status" value="1"/>
</dbReference>
<evidence type="ECO:0000256" key="6">
    <source>
        <dbReference type="ARBA" id="ARBA00022771"/>
    </source>
</evidence>
<dbReference type="FunFam" id="3.30.160.60:FF:000100">
    <property type="entry name" value="Zinc finger 45-like"/>
    <property type="match status" value="1"/>
</dbReference>
<evidence type="ECO:0000313" key="14">
    <source>
        <dbReference type="EMBL" id="PIN99428.1"/>
    </source>
</evidence>
<comment type="function">
    <text evidence="1">May be involved in transcriptional regulation.</text>
</comment>
<dbReference type="SMART" id="SM00355">
    <property type="entry name" value="ZnF_C2H2"/>
    <property type="match status" value="7"/>
</dbReference>
<feature type="domain" description="C2H2-type" evidence="13">
    <location>
        <begin position="238"/>
        <end position="265"/>
    </location>
</feature>
<evidence type="ECO:0000259" key="13">
    <source>
        <dbReference type="PROSITE" id="PS50157"/>
    </source>
</evidence>
<feature type="domain" description="C2H2-type" evidence="13">
    <location>
        <begin position="378"/>
        <end position="405"/>
    </location>
</feature>
<reference evidence="15" key="1">
    <citation type="journal article" date="2017" name="Nat. Commun.">
        <title>The North American bullfrog draft genome provides insight into hormonal regulation of long noncoding RNA.</title>
        <authorList>
            <person name="Hammond S.A."/>
            <person name="Warren R.L."/>
            <person name="Vandervalk B.P."/>
            <person name="Kucuk E."/>
            <person name="Khan H."/>
            <person name="Gibb E.A."/>
            <person name="Pandoh P."/>
            <person name="Kirk H."/>
            <person name="Zhao Y."/>
            <person name="Jones M."/>
            <person name="Mungall A.J."/>
            <person name="Coope R."/>
            <person name="Pleasance S."/>
            <person name="Moore R.A."/>
            <person name="Holt R.A."/>
            <person name="Round J.M."/>
            <person name="Ohora S."/>
            <person name="Walle B.V."/>
            <person name="Veldhoen N."/>
            <person name="Helbing C.C."/>
            <person name="Birol I."/>
        </authorList>
    </citation>
    <scope>NUCLEOTIDE SEQUENCE [LARGE SCALE GENOMIC DNA]</scope>
</reference>
<dbReference type="FunFam" id="3.30.160.60:FF:000250">
    <property type="entry name" value="zinc finger protein 197 isoform X1"/>
    <property type="match status" value="1"/>
</dbReference>
<dbReference type="PROSITE" id="PS50157">
    <property type="entry name" value="ZINC_FINGER_C2H2_2"/>
    <property type="match status" value="7"/>
</dbReference>
<keyword evidence="8" id="KW-0805">Transcription regulation</keyword>
<dbReference type="EMBL" id="KV922460">
    <property type="protein sequence ID" value="PIN99428.1"/>
    <property type="molecule type" value="Genomic_DNA"/>
</dbReference>
<dbReference type="OrthoDB" id="6077919at2759"/>
<dbReference type="PANTHER" id="PTHR16515:SF49">
    <property type="entry name" value="GASTRULA ZINC FINGER PROTEIN XLCGF49.1-LIKE-RELATED"/>
    <property type="match status" value="1"/>
</dbReference>
<dbReference type="PROSITE" id="PS00028">
    <property type="entry name" value="ZINC_FINGER_C2H2_1"/>
    <property type="match status" value="7"/>
</dbReference>
<dbReference type="AlphaFoldDB" id="A0A2G9P838"/>
<dbReference type="FunFam" id="3.30.160.60:FF:000363">
    <property type="entry name" value="Zinc finger protein 239"/>
    <property type="match status" value="1"/>
</dbReference>
<evidence type="ECO:0000256" key="3">
    <source>
        <dbReference type="ARBA" id="ARBA00006991"/>
    </source>
</evidence>
<keyword evidence="11" id="KW-0539">Nucleus</keyword>
<proteinExistence type="inferred from homology"/>
<dbReference type="GO" id="GO:0008270">
    <property type="term" value="F:zinc ion binding"/>
    <property type="evidence" value="ECO:0007669"/>
    <property type="project" value="UniProtKB-KW"/>
</dbReference>
<keyword evidence="5" id="KW-0677">Repeat</keyword>
<sequence length="410" mass="46065">MANEVKRMNYIAFKLSEGLVASNMAKIRSPVMEPPSNSLRKNKKVQEVTSEIIELLTGEVSLDARQIDSRTEARKEVEEVYVRDHEPCKVVEIPSEISTETRASAIDVSAEDDEVICVKIEEDEMPINISTDVQGSGYNPKKHHILFPENEIDGNDITTAALEKNPVTSNRHPVLLSSDLFSHPSTHGMSLTNQPPPLTHLPNHRAGPVFPCSICGKCFSWKGSLVEHQRIHTGEKPYSCSECGKCFSKKTKLTLHQRTHTGERPYGCTECGKRFARRDHLTIHQRTHTGVKPYSCTECGKCFSQRAFLIVHQRAHTGVKPYSCTECGKCFTGKAHLIAHQRTHTGEKPHSCSECGKCFTERSQLLRHRMSHSGVRQYSCPVCERNFTSKSSLDRHLPLHTSSNQHAFPE</sequence>
<dbReference type="GO" id="GO:0005634">
    <property type="term" value="C:nucleus"/>
    <property type="evidence" value="ECO:0007669"/>
    <property type="project" value="UniProtKB-SubCell"/>
</dbReference>